<organism evidence="1">
    <name type="scientific">Murid betaherpesvirus 3</name>
    <dbReference type="NCBI Taxonomy" id="2560603"/>
    <lineage>
        <taxon>Viruses</taxon>
        <taxon>Duplodnaviria</taxon>
        <taxon>Heunggongvirae</taxon>
        <taxon>Peploviricota</taxon>
        <taxon>Herviviricetes</taxon>
        <taxon>Herpesvirales</taxon>
        <taxon>Orthoherpesviridae</taxon>
        <taxon>Betaherpesvirinae</taxon>
        <taxon>Roseolovirus</taxon>
        <taxon>Roseolovirus muridbeta3</taxon>
    </lineage>
</organism>
<proteinExistence type="predicted"/>
<dbReference type="KEGG" id="vg:30999418"/>
<accession>A0A1P8VIY2</accession>
<name>A0A1P8VIY2_9BETA</name>
<protein>
    <submittedName>
        <fullName evidence="1">Uncharacterized protein</fullName>
    </submittedName>
</protein>
<gene>
    <name evidence="1" type="primary">ORF77</name>
    <name evidence="1" type="ORF">MRV_0081</name>
</gene>
<dbReference type="InterPro" id="IPR004289">
    <property type="entry name" value="Herpes_UL92"/>
</dbReference>
<reference evidence="1" key="1">
    <citation type="submission" date="2016-12" db="EMBL/GenBank/DDBJ databases">
        <title>A murine herpesvirus closely related to ubiquitous human herpesviruses causes T-cell depletion.</title>
        <authorList>
            <person name="Patel S.J."/>
            <person name="Zhao G."/>
            <person name="Penna V.R."/>
            <person name="Park E."/>
            <person name="Lauron E.J."/>
            <person name="Harvey I.B."/>
            <person name="Beatty W.L."/>
            <person name="Plougastel-Douglas B."/>
            <person name="Poursine-Laurent J."/>
            <person name="Fremont D.H."/>
            <person name="Wang D."/>
            <person name="Yokoyama W.M."/>
        </authorList>
    </citation>
    <scope>NUCLEOTIDE SEQUENCE [LARGE SCALE GENOMIC DNA]</scope>
    <source>
        <strain evidence="1">YOK1</strain>
    </source>
</reference>
<evidence type="ECO:0000313" key="1">
    <source>
        <dbReference type="EMBL" id="APZ76292.1"/>
    </source>
</evidence>
<keyword evidence="2" id="KW-1185">Reference proteome</keyword>
<evidence type="ECO:0000313" key="2">
    <source>
        <dbReference type="Proteomes" id="UP000202182"/>
    </source>
</evidence>
<dbReference type="Pfam" id="PF03048">
    <property type="entry name" value="Herpes_UL92"/>
    <property type="match status" value="1"/>
</dbReference>
<dbReference type="OrthoDB" id="13102at10239"/>
<sequence length="201" mass="22851">MNSSTSCNFGNSCVMYGINNPITLELGIENLFLCSVCFRVHVCDMQHDCTIINTNDGAVCTKTSLSYNEIAPIYFVNNTEPIGEPDVENVNVVILILSYAYSYLVDHMDMYSEIFKKITKDGKFIKKIENGIFHTFNAIFTPSLIHKMPLSTICQLFIQLIIGGHSNNTVYDANIIKVSRRKKEDCILKRMRLEYISHISK</sequence>
<dbReference type="Proteomes" id="UP000202182">
    <property type="component" value="Segment"/>
</dbReference>
<dbReference type="EMBL" id="KY355735">
    <property type="protein sequence ID" value="APZ76292.1"/>
    <property type="molecule type" value="Genomic_DNA"/>
</dbReference>